<dbReference type="PaxDb" id="4565-Traes_4BL_576D0D6B9.1"/>
<reference evidence="9" key="1">
    <citation type="submission" date="2018-08" db="EMBL/GenBank/DDBJ databases">
        <authorList>
            <person name="Rossello M."/>
        </authorList>
    </citation>
    <scope>NUCLEOTIDE SEQUENCE [LARGE SCALE GENOMIC DNA]</scope>
    <source>
        <strain evidence="9">cv. Chinese Spring</strain>
    </source>
</reference>
<organism evidence="9">
    <name type="scientific">Triticum aestivum</name>
    <name type="common">Wheat</name>
    <dbReference type="NCBI Taxonomy" id="4565"/>
    <lineage>
        <taxon>Eukaryota</taxon>
        <taxon>Viridiplantae</taxon>
        <taxon>Streptophyta</taxon>
        <taxon>Embryophyta</taxon>
        <taxon>Tracheophyta</taxon>
        <taxon>Spermatophyta</taxon>
        <taxon>Magnoliopsida</taxon>
        <taxon>Liliopsida</taxon>
        <taxon>Poales</taxon>
        <taxon>Poaceae</taxon>
        <taxon>BOP clade</taxon>
        <taxon>Pooideae</taxon>
        <taxon>Triticodae</taxon>
        <taxon>Triticeae</taxon>
        <taxon>Triticinae</taxon>
        <taxon>Triticum</taxon>
    </lineage>
</organism>
<evidence type="ECO:0000256" key="4">
    <source>
        <dbReference type="ARBA" id="ARBA00023163"/>
    </source>
</evidence>
<evidence type="ECO:0000256" key="6">
    <source>
        <dbReference type="RuleBase" id="RU367028"/>
    </source>
</evidence>
<dbReference type="RefSeq" id="XP_044367015.1">
    <property type="nucleotide sequence ID" value="XM_044511080.1"/>
</dbReference>
<keyword evidence="10" id="KW-1185">Reference proteome</keyword>
<dbReference type="OrthoDB" id="1928390at2759"/>
<dbReference type="PANTHER" id="PTHR33057:SF80">
    <property type="entry name" value="TRANSCRIPTION REPRESSOR"/>
    <property type="match status" value="1"/>
</dbReference>
<reference evidence="9" key="2">
    <citation type="submission" date="2018-10" db="UniProtKB">
        <authorList>
            <consortium name="EnsemblPlants"/>
        </authorList>
    </citation>
    <scope>IDENTIFICATION</scope>
</reference>
<evidence type="ECO:0000259" key="8">
    <source>
        <dbReference type="PROSITE" id="PS51754"/>
    </source>
</evidence>
<dbReference type="GeneID" id="123089387"/>
<evidence type="ECO:0000256" key="1">
    <source>
        <dbReference type="ARBA" id="ARBA00004123"/>
    </source>
</evidence>
<feature type="region of interest" description="Disordered" evidence="7">
    <location>
        <begin position="125"/>
        <end position="145"/>
    </location>
</feature>
<evidence type="ECO:0000256" key="2">
    <source>
        <dbReference type="ARBA" id="ARBA00022491"/>
    </source>
</evidence>
<evidence type="ECO:0000256" key="5">
    <source>
        <dbReference type="ARBA" id="ARBA00023242"/>
    </source>
</evidence>
<feature type="region of interest" description="Disordered" evidence="7">
    <location>
        <begin position="279"/>
        <end position="305"/>
    </location>
</feature>
<feature type="domain" description="OVATE" evidence="8">
    <location>
        <begin position="215"/>
        <end position="274"/>
    </location>
</feature>
<keyword evidence="4 6" id="KW-0804">Transcription</keyword>
<evidence type="ECO:0000256" key="3">
    <source>
        <dbReference type="ARBA" id="ARBA00023015"/>
    </source>
</evidence>
<protein>
    <recommendedName>
        <fullName evidence="6">Transcription repressor</fullName>
    </recommendedName>
    <alternativeName>
        <fullName evidence="6">Ovate family protein</fullName>
    </alternativeName>
</protein>
<keyword evidence="2 6" id="KW-0678">Repressor</keyword>
<proteinExistence type="predicted"/>
<evidence type="ECO:0000256" key="7">
    <source>
        <dbReference type="SAM" id="MobiDB-lite"/>
    </source>
</evidence>
<dbReference type="Gramene" id="TraesCAD_scaffold_000052_01G000400.1">
    <property type="protein sequence ID" value="TraesCAD_scaffold_000052_01G000400.1"/>
    <property type="gene ID" value="TraesCAD_scaffold_000052_01G000400"/>
</dbReference>
<dbReference type="PANTHER" id="PTHR33057">
    <property type="entry name" value="TRANSCRIPTION REPRESSOR OFP7-RELATED"/>
    <property type="match status" value="1"/>
</dbReference>
<dbReference type="InterPro" id="IPR006458">
    <property type="entry name" value="Ovate_C"/>
</dbReference>
<gene>
    <name evidence="9" type="primary">LOC123089387</name>
</gene>
<dbReference type="Gramene" id="TraesCS4B02G319700.1">
    <property type="protein sequence ID" value="TraesCS4B02G319700.1.cds1"/>
    <property type="gene ID" value="TraesCS4B02G319700"/>
</dbReference>
<dbReference type="InterPro" id="IPR038933">
    <property type="entry name" value="Ovate"/>
</dbReference>
<comment type="subcellular location">
    <subcellularLocation>
        <location evidence="1 6">Nucleus</location>
    </subcellularLocation>
</comment>
<dbReference type="Pfam" id="PF04844">
    <property type="entry name" value="Ovate"/>
    <property type="match status" value="1"/>
</dbReference>
<dbReference type="GO" id="GO:0005634">
    <property type="term" value="C:nucleus"/>
    <property type="evidence" value="ECO:0007669"/>
    <property type="project" value="UniProtKB-SubCell"/>
</dbReference>
<dbReference type="Gramene" id="TraesCS4B03G0829800.1">
    <property type="protein sequence ID" value="TraesCS4B03G0829800.1.CDS1"/>
    <property type="gene ID" value="TraesCS4B03G0829800"/>
</dbReference>
<sequence>MRVCLCSLHTPLECNVPATKELCDAGAAASWRARFHSTRLFLSPSSSSFSSLSYLASQVARPVTHTALENQGVKATTPRGGGADTAKSKKRKKAGAGGFIFGCGGSRSVAVVAGNLSTMALAKSSSSSSAAPTAKPAPAAKPTAPVCHDAEGAPSVDALLRQLQELERGVRALGVRVLEEDGVAQACRCSARSPRYRRDAWGGRRGRLEEESVAVVTETEDPLGEFRRSMAEMVVENGITGGAELRELLQRFLSLNAARHHHLILRAFADVWEELFAGPGRDPMQKQKQKRPVVSPAGHSARASS</sequence>
<accession>A0A3B6IW21</accession>
<dbReference type="PROSITE" id="PS51754">
    <property type="entry name" value="OVATE"/>
    <property type="match status" value="1"/>
</dbReference>
<feature type="region of interest" description="Disordered" evidence="7">
    <location>
        <begin position="67"/>
        <end position="89"/>
    </location>
</feature>
<evidence type="ECO:0000313" key="9">
    <source>
        <dbReference type="EnsemblPlants" id="TraesCS4B02G319700.1.cds1"/>
    </source>
</evidence>
<evidence type="ECO:0000313" key="10">
    <source>
        <dbReference type="Proteomes" id="UP000019116"/>
    </source>
</evidence>
<keyword evidence="5 6" id="KW-0539">Nucleus</keyword>
<dbReference type="Proteomes" id="UP000019116">
    <property type="component" value="Chromosome 4B"/>
</dbReference>
<dbReference type="GO" id="GO:0045892">
    <property type="term" value="P:negative regulation of DNA-templated transcription"/>
    <property type="evidence" value="ECO:0007669"/>
    <property type="project" value="UniProtKB-UniRule"/>
</dbReference>
<name>A0A3B6IW21_WHEAT</name>
<keyword evidence="3 6" id="KW-0805">Transcription regulation</keyword>
<dbReference type="AlphaFoldDB" id="A0A3B6IW21"/>
<comment type="function">
    <text evidence="6">Transcriptional repressor that regulates multiple aspects of plant growth and development.</text>
</comment>
<dbReference type="NCBIfam" id="TIGR01568">
    <property type="entry name" value="A_thal_3678"/>
    <property type="match status" value="1"/>
</dbReference>
<dbReference type="EnsemblPlants" id="TraesCS4B02G319700.1">
    <property type="protein sequence ID" value="TraesCS4B02G319700.1.cds1"/>
    <property type="gene ID" value="TraesCS4B02G319700"/>
</dbReference>